<feature type="compositionally biased region" description="Basic and acidic residues" evidence="2">
    <location>
        <begin position="93"/>
        <end position="141"/>
    </location>
</feature>
<dbReference type="PANTHER" id="PTHR18847">
    <property type="entry name" value="20 KD NUCLEAR CAP BINDING PROTEIN"/>
    <property type="match status" value="1"/>
</dbReference>
<proteinExistence type="inferred from homology"/>
<name>A0AAD6KAA6_9ROSI</name>
<dbReference type="GO" id="GO:0000339">
    <property type="term" value="F:RNA cap binding"/>
    <property type="evidence" value="ECO:0007669"/>
    <property type="project" value="InterPro"/>
</dbReference>
<keyword evidence="4" id="KW-1185">Reference proteome</keyword>
<dbReference type="PANTHER" id="PTHR18847:SF0">
    <property type="entry name" value="NUCLEAR CAP-BINDING PROTEIN SUBUNIT 2"/>
    <property type="match status" value="1"/>
</dbReference>
<feature type="compositionally biased region" description="Basic and acidic residues" evidence="2">
    <location>
        <begin position="28"/>
        <end position="38"/>
    </location>
</feature>
<evidence type="ECO:0000256" key="2">
    <source>
        <dbReference type="SAM" id="MobiDB-lite"/>
    </source>
</evidence>
<keyword evidence="1" id="KW-0539">Nucleus</keyword>
<feature type="region of interest" description="Disordered" evidence="2">
    <location>
        <begin position="19"/>
        <end position="40"/>
    </location>
</feature>
<evidence type="ECO:0000313" key="3">
    <source>
        <dbReference type="EMBL" id="KAJ6419025.1"/>
    </source>
</evidence>
<feature type="compositionally biased region" description="Acidic residues" evidence="2">
    <location>
        <begin position="142"/>
        <end position="155"/>
    </location>
</feature>
<keyword evidence="1" id="KW-0508">mRNA splicing</keyword>
<comment type="similarity">
    <text evidence="1">Belongs to the RRM NCBP2 family.</text>
</comment>
<dbReference type="GO" id="GO:0045292">
    <property type="term" value="P:mRNA cis splicing, via spliceosome"/>
    <property type="evidence" value="ECO:0007669"/>
    <property type="project" value="InterPro"/>
</dbReference>
<dbReference type="AlphaFoldDB" id="A0AAD6KAA6"/>
<dbReference type="InterPro" id="IPR027157">
    <property type="entry name" value="NCBP2"/>
</dbReference>
<organism evidence="3 4">
    <name type="scientific">Salix udensis</name>
    <dbReference type="NCBI Taxonomy" id="889485"/>
    <lineage>
        <taxon>Eukaryota</taxon>
        <taxon>Viridiplantae</taxon>
        <taxon>Streptophyta</taxon>
        <taxon>Embryophyta</taxon>
        <taxon>Tracheophyta</taxon>
        <taxon>Spermatophyta</taxon>
        <taxon>Magnoliopsida</taxon>
        <taxon>eudicotyledons</taxon>
        <taxon>Gunneridae</taxon>
        <taxon>Pentapetalae</taxon>
        <taxon>rosids</taxon>
        <taxon>fabids</taxon>
        <taxon>Malpighiales</taxon>
        <taxon>Salicaceae</taxon>
        <taxon>Saliceae</taxon>
        <taxon>Salix</taxon>
    </lineage>
</organism>
<feature type="region of interest" description="Disordered" evidence="2">
    <location>
        <begin position="61"/>
        <end position="155"/>
    </location>
</feature>
<evidence type="ECO:0000256" key="1">
    <source>
        <dbReference type="RuleBase" id="RU364036"/>
    </source>
</evidence>
<protein>
    <recommendedName>
        <fullName evidence="1">Nuclear cap-binding protein subunit 2</fullName>
    </recommendedName>
    <alternativeName>
        <fullName evidence="1">20 kDa nuclear cap-binding protein</fullName>
    </alternativeName>
</protein>
<dbReference type="Proteomes" id="UP001162972">
    <property type="component" value="Chromosome 7"/>
</dbReference>
<comment type="caution">
    <text evidence="3">The sequence shown here is derived from an EMBL/GenBank/DDBJ whole genome shotgun (WGS) entry which is preliminary data.</text>
</comment>
<dbReference type="EMBL" id="JAPFFJ010000009">
    <property type="protein sequence ID" value="KAJ6419025.1"/>
    <property type="molecule type" value="Genomic_DNA"/>
</dbReference>
<keyword evidence="1" id="KW-0694">RNA-binding</keyword>
<dbReference type="GO" id="GO:0005634">
    <property type="term" value="C:nucleus"/>
    <property type="evidence" value="ECO:0007669"/>
    <property type="project" value="UniProtKB-SubCell"/>
</dbReference>
<accession>A0AAD6KAA6</accession>
<comment type="subcellular location">
    <subcellularLocation>
        <location evidence="1">Nucleus</location>
    </subcellularLocation>
</comment>
<sequence length="155" mass="17978">MIVQFEWILIGAFQEGRQWGRGRSGGQVRDEYRTDYDPGRGGYGKLVQQELEVQRQLVDYGAGSLGSFPPVMPPPHYGRRGGGQNYGGSNRQGRADYQRKRNREDDRQPRESSKRTSDPESRRNFDPDSRPEKNPRFRESTNSDDEEEDDRQQRP</sequence>
<gene>
    <name evidence="3" type="ORF">OIU84_029182</name>
</gene>
<reference evidence="3 4" key="1">
    <citation type="journal article" date="2023" name="Int. J. Mol. Sci.">
        <title>De Novo Assembly and Annotation of 11 Diverse Shrub Willow (Salix) Genomes Reveals Novel Gene Organization in Sex-Linked Regions.</title>
        <authorList>
            <person name="Hyden B."/>
            <person name="Feng K."/>
            <person name="Yates T.B."/>
            <person name="Jawdy S."/>
            <person name="Cereghino C."/>
            <person name="Smart L.B."/>
            <person name="Muchero W."/>
        </authorList>
    </citation>
    <scope>NUCLEOTIDE SEQUENCE [LARGE SCALE GENOMIC DNA]</scope>
    <source>
        <tissue evidence="3">Shoot tip</tissue>
    </source>
</reference>
<evidence type="ECO:0000313" key="4">
    <source>
        <dbReference type="Proteomes" id="UP001162972"/>
    </source>
</evidence>
<dbReference type="GO" id="GO:0005846">
    <property type="term" value="C:nuclear cap binding complex"/>
    <property type="evidence" value="ECO:0007669"/>
    <property type="project" value="InterPro"/>
</dbReference>
<keyword evidence="1" id="KW-0507">mRNA processing</keyword>